<dbReference type="GO" id="GO:0016301">
    <property type="term" value="F:kinase activity"/>
    <property type="evidence" value="ECO:0007669"/>
    <property type="project" value="UniProtKB-KW"/>
</dbReference>
<evidence type="ECO:0000313" key="1">
    <source>
        <dbReference type="EMBL" id="KGJ22407.1"/>
    </source>
</evidence>
<reference evidence="1 2" key="1">
    <citation type="submission" date="2014-09" db="EMBL/GenBank/DDBJ databases">
        <authorList>
            <person name="McGinnis J.M."/>
            <person name="Wolfgang W.J."/>
        </authorList>
    </citation>
    <scope>NUCLEOTIDE SEQUENCE [LARGE SCALE GENOMIC DNA]</scope>
    <source>
        <strain evidence="1 2">5503</strain>
    </source>
</reference>
<proteinExistence type="predicted"/>
<dbReference type="AlphaFoldDB" id="A0A099GIL3"/>
<comment type="caution">
    <text evidence="1">The sequence shown here is derived from an EMBL/GenBank/DDBJ whole genome shotgun (WGS) entry which is preliminary data.</text>
</comment>
<sequence length="206" mass="22245">MLGFVAPRLVLLSVPKTGTTALEEALAPHAQLALRGRAEIKHLTLAQYHARIAPILRAIPGPPFRTVAVIREPQSWLDSWYRYRTRPQLAGRPRSTAGIGFAQFVEEYLAPDPRPARAALGRQSGFLDPGKGAGVDLLFRYEALDALVAFLEGALNTRLALPRRNVSPPGDTALPPALAARLRAELAEDYALWDGALVAPPAPPAP</sequence>
<keyword evidence="1" id="KW-0808">Transferase</keyword>
<dbReference type="InterPro" id="IPR027417">
    <property type="entry name" value="P-loop_NTPase"/>
</dbReference>
<accession>A0A099GIL3</accession>
<reference evidence="1 2" key="2">
    <citation type="submission" date="2014-10" db="EMBL/GenBank/DDBJ databases">
        <title>Paracoccus sanguinis sp. nov., isolated from clinical specimens of New York State patients.</title>
        <authorList>
            <person name="Mingle L.A."/>
            <person name="Cole J.A."/>
            <person name="Lapierre P."/>
            <person name="Musser K.A."/>
        </authorList>
    </citation>
    <scope>NUCLEOTIDE SEQUENCE [LARGE SCALE GENOMIC DNA]</scope>
    <source>
        <strain evidence="1 2">5503</strain>
    </source>
</reference>
<dbReference type="SUPFAM" id="SSF52540">
    <property type="entry name" value="P-loop containing nucleoside triphosphate hydrolases"/>
    <property type="match status" value="1"/>
</dbReference>
<protein>
    <submittedName>
        <fullName evidence="1">Gamma-glutamyl kinase</fullName>
    </submittedName>
</protein>
<dbReference type="Proteomes" id="UP000029858">
    <property type="component" value="Unassembled WGS sequence"/>
</dbReference>
<name>A0A099GIL3_9RHOB</name>
<organism evidence="1 2">
    <name type="scientific">Paracoccus sanguinis</name>
    <dbReference type="NCBI Taxonomy" id="1545044"/>
    <lineage>
        <taxon>Bacteria</taxon>
        <taxon>Pseudomonadati</taxon>
        <taxon>Pseudomonadota</taxon>
        <taxon>Alphaproteobacteria</taxon>
        <taxon>Rhodobacterales</taxon>
        <taxon>Paracoccaceae</taxon>
        <taxon>Paracoccus</taxon>
    </lineage>
</organism>
<keyword evidence="1" id="KW-0418">Kinase</keyword>
<dbReference type="EMBL" id="JRKQ01000034">
    <property type="protein sequence ID" value="KGJ22407.1"/>
    <property type="molecule type" value="Genomic_DNA"/>
</dbReference>
<gene>
    <name evidence="1" type="ORF">IX56_08310</name>
</gene>
<dbReference type="RefSeq" id="WP_036709130.1">
    <property type="nucleotide sequence ID" value="NZ_JRKQ01000034.1"/>
</dbReference>
<evidence type="ECO:0000313" key="2">
    <source>
        <dbReference type="Proteomes" id="UP000029858"/>
    </source>
</evidence>